<organism evidence="3 4">
    <name type="scientific">Camellia sinensis var. sinensis</name>
    <name type="common">China tea</name>
    <dbReference type="NCBI Taxonomy" id="542762"/>
    <lineage>
        <taxon>Eukaryota</taxon>
        <taxon>Viridiplantae</taxon>
        <taxon>Streptophyta</taxon>
        <taxon>Embryophyta</taxon>
        <taxon>Tracheophyta</taxon>
        <taxon>Spermatophyta</taxon>
        <taxon>Magnoliopsida</taxon>
        <taxon>eudicotyledons</taxon>
        <taxon>Gunneridae</taxon>
        <taxon>Pentapetalae</taxon>
        <taxon>asterids</taxon>
        <taxon>Ericales</taxon>
        <taxon>Theaceae</taxon>
        <taxon>Camellia</taxon>
    </lineage>
</organism>
<evidence type="ECO:0000259" key="2">
    <source>
        <dbReference type="Pfam" id="PF08241"/>
    </source>
</evidence>
<keyword evidence="4" id="KW-1185">Reference proteome</keyword>
<accession>A0A4S4DVN4</accession>
<dbReference type="Gene3D" id="3.40.50.150">
    <property type="entry name" value="Vaccinia Virus protein VP39"/>
    <property type="match status" value="1"/>
</dbReference>
<evidence type="ECO:0000256" key="1">
    <source>
        <dbReference type="SAM" id="MobiDB-lite"/>
    </source>
</evidence>
<name>A0A4S4DVN4_CAMSN</name>
<dbReference type="EMBL" id="SDRB02010092">
    <property type="protein sequence ID" value="THG07379.1"/>
    <property type="molecule type" value="Genomic_DNA"/>
</dbReference>
<dbReference type="InterPro" id="IPR029063">
    <property type="entry name" value="SAM-dependent_MTases_sf"/>
</dbReference>
<protein>
    <recommendedName>
        <fullName evidence="2">Methyltransferase type 11 domain-containing protein</fullName>
    </recommendedName>
</protein>
<dbReference type="GO" id="GO:0008757">
    <property type="term" value="F:S-adenosylmethionine-dependent methyltransferase activity"/>
    <property type="evidence" value="ECO:0007669"/>
    <property type="project" value="InterPro"/>
</dbReference>
<dbReference type="PANTHER" id="PTHR44575:SF2">
    <property type="entry name" value="OS01G0589200 PROTEIN"/>
    <property type="match status" value="1"/>
</dbReference>
<comment type="caution">
    <text evidence="3">The sequence shown here is derived from an EMBL/GenBank/DDBJ whole genome shotgun (WGS) entry which is preliminary data.</text>
</comment>
<dbReference type="Pfam" id="PF08241">
    <property type="entry name" value="Methyltransf_11"/>
    <property type="match status" value="1"/>
</dbReference>
<dbReference type="PANTHER" id="PTHR44575">
    <property type="entry name" value="OS01G0589200 PROTEIN"/>
    <property type="match status" value="1"/>
</dbReference>
<feature type="compositionally biased region" description="Polar residues" evidence="1">
    <location>
        <begin position="80"/>
        <end position="92"/>
    </location>
</feature>
<feature type="region of interest" description="Disordered" evidence="1">
    <location>
        <begin position="1"/>
        <end position="92"/>
    </location>
</feature>
<reference evidence="3 4" key="1">
    <citation type="journal article" date="2018" name="Proc. Natl. Acad. Sci. U.S.A.">
        <title>Draft genome sequence of Camellia sinensis var. sinensis provides insights into the evolution of the tea genome and tea quality.</title>
        <authorList>
            <person name="Wei C."/>
            <person name="Yang H."/>
            <person name="Wang S."/>
            <person name="Zhao J."/>
            <person name="Liu C."/>
            <person name="Gao L."/>
            <person name="Xia E."/>
            <person name="Lu Y."/>
            <person name="Tai Y."/>
            <person name="She G."/>
            <person name="Sun J."/>
            <person name="Cao H."/>
            <person name="Tong W."/>
            <person name="Gao Q."/>
            <person name="Li Y."/>
            <person name="Deng W."/>
            <person name="Jiang X."/>
            <person name="Wang W."/>
            <person name="Chen Q."/>
            <person name="Zhang S."/>
            <person name="Li H."/>
            <person name="Wu J."/>
            <person name="Wang P."/>
            <person name="Li P."/>
            <person name="Shi C."/>
            <person name="Zheng F."/>
            <person name="Jian J."/>
            <person name="Huang B."/>
            <person name="Shan D."/>
            <person name="Shi M."/>
            <person name="Fang C."/>
            <person name="Yue Y."/>
            <person name="Li F."/>
            <person name="Li D."/>
            <person name="Wei S."/>
            <person name="Han B."/>
            <person name="Jiang C."/>
            <person name="Yin Y."/>
            <person name="Xia T."/>
            <person name="Zhang Z."/>
            <person name="Bennetzen J.L."/>
            <person name="Zhao S."/>
            <person name="Wan X."/>
        </authorList>
    </citation>
    <scope>NUCLEOTIDE SEQUENCE [LARGE SCALE GENOMIC DNA]</scope>
    <source>
        <strain evidence="4">cv. Shuchazao</strain>
        <tissue evidence="3">Leaf</tissue>
    </source>
</reference>
<dbReference type="SUPFAM" id="SSF53335">
    <property type="entry name" value="S-adenosyl-L-methionine-dependent methyltransferases"/>
    <property type="match status" value="1"/>
</dbReference>
<dbReference type="InterPro" id="IPR013216">
    <property type="entry name" value="Methyltransf_11"/>
</dbReference>
<sequence length="369" mass="40615">MAKIRAIKSMITAEASDSQPPEAVGGTSFTPAAQGEGAMLALASEQATGWSKKRPRKNQTEQHLADEDSTEHASIDLGDQTEQPITGPFTRSSAPPVWSLELSYKGRAVSTADPVYADKDYSLGFNMTKGLLLLADMKKHEELSDLKVLRSAAKSIVLVAEHYEKVFGTDVSEAQLKCAMPHPRVKYLHTPLSLSDDELVNLIGVDNSVDLVTVAQAVHWFDLPRFYSIVTRLLRKPGGVIAVWGYNDIAVNPEFDPVMKRFHDTTLPFWHPNIQYIFDGYRTLPFPFESIGLGSEGEPLALNIPKELSFDGFLGMVRSWSAVITAKETGVDLLPSEVVKEFECAWGGSKLVRSVVYKGFMLAGKVNKL</sequence>
<feature type="compositionally biased region" description="Basic and acidic residues" evidence="1">
    <location>
        <begin position="58"/>
        <end position="74"/>
    </location>
</feature>
<evidence type="ECO:0000313" key="4">
    <source>
        <dbReference type="Proteomes" id="UP000306102"/>
    </source>
</evidence>
<dbReference type="STRING" id="542762.A0A4S4DVN4"/>
<proteinExistence type="predicted"/>
<evidence type="ECO:0000313" key="3">
    <source>
        <dbReference type="EMBL" id="THG07379.1"/>
    </source>
</evidence>
<dbReference type="Proteomes" id="UP000306102">
    <property type="component" value="Unassembled WGS sequence"/>
</dbReference>
<gene>
    <name evidence="3" type="ORF">TEA_000379</name>
</gene>
<dbReference type="GO" id="GO:0009820">
    <property type="term" value="P:alkaloid metabolic process"/>
    <property type="evidence" value="ECO:0007669"/>
    <property type="project" value="UniProtKB-KW"/>
</dbReference>
<feature type="domain" description="Methyltransferase type 11" evidence="2">
    <location>
        <begin position="158"/>
        <end position="242"/>
    </location>
</feature>
<dbReference type="AlphaFoldDB" id="A0A4S4DVN4"/>